<dbReference type="KEGG" id="pco:PHACADRAFT_158993"/>
<keyword evidence="5" id="KW-0539">Nucleus</keyword>
<evidence type="ECO:0000256" key="2">
    <source>
        <dbReference type="ARBA" id="ARBA00004496"/>
    </source>
</evidence>
<keyword evidence="3" id="KW-0963">Cytoplasm</keyword>
<name>K5W277_PHACS</name>
<keyword evidence="10" id="KW-1185">Reference proteome</keyword>
<dbReference type="EMBL" id="JH930470">
    <property type="protein sequence ID" value="EKM57953.1"/>
    <property type="molecule type" value="Genomic_DNA"/>
</dbReference>
<dbReference type="Proteomes" id="UP000008370">
    <property type="component" value="Unassembled WGS sequence"/>
</dbReference>
<dbReference type="InterPro" id="IPR001623">
    <property type="entry name" value="DnaJ_domain"/>
</dbReference>
<dbReference type="HOGENOM" id="CLU_045732_0_1_1"/>
<dbReference type="PANTHER" id="PTHR44313">
    <property type="entry name" value="DNAJ HOMOLOG SUBFAMILY C MEMBER 17"/>
    <property type="match status" value="1"/>
</dbReference>
<dbReference type="FunCoup" id="K5W277">
    <property type="interactions" value="346"/>
</dbReference>
<comment type="subcellular location">
    <subcellularLocation>
        <location evidence="2">Cytoplasm</location>
    </subcellularLocation>
    <subcellularLocation>
        <location evidence="1">Nucleus</location>
    </subcellularLocation>
</comment>
<dbReference type="SMART" id="SM00271">
    <property type="entry name" value="DnaJ"/>
    <property type="match status" value="1"/>
</dbReference>
<keyword evidence="4" id="KW-0143">Chaperone</keyword>
<dbReference type="InterPro" id="IPR036869">
    <property type="entry name" value="J_dom_sf"/>
</dbReference>
<protein>
    <recommendedName>
        <fullName evidence="8">J domain-containing protein</fullName>
    </recommendedName>
</protein>
<dbReference type="Gene3D" id="1.10.287.110">
    <property type="entry name" value="DnaJ domain"/>
    <property type="match status" value="1"/>
</dbReference>
<proteinExistence type="predicted"/>
<dbReference type="OrthoDB" id="376357at2759"/>
<dbReference type="GeneID" id="18909123"/>
<evidence type="ECO:0000256" key="4">
    <source>
        <dbReference type="ARBA" id="ARBA00023186"/>
    </source>
</evidence>
<dbReference type="CDD" id="cd06257">
    <property type="entry name" value="DnaJ"/>
    <property type="match status" value="1"/>
</dbReference>
<gene>
    <name evidence="9" type="ORF">PHACADRAFT_158993</name>
</gene>
<feature type="domain" description="J" evidence="8">
    <location>
        <begin position="8"/>
        <end position="87"/>
    </location>
</feature>
<dbReference type="RefSeq" id="XP_007393286.1">
    <property type="nucleotide sequence ID" value="XM_007393224.1"/>
</dbReference>
<dbReference type="Gene3D" id="3.30.70.330">
    <property type="match status" value="1"/>
</dbReference>
<dbReference type="GO" id="GO:0005681">
    <property type="term" value="C:spliceosomal complex"/>
    <property type="evidence" value="ECO:0007669"/>
    <property type="project" value="TreeGrafter"/>
</dbReference>
<keyword evidence="6" id="KW-0175">Coiled coil</keyword>
<dbReference type="STRING" id="650164.K5W277"/>
<dbReference type="Pfam" id="PF00226">
    <property type="entry name" value="DnaJ"/>
    <property type="match status" value="1"/>
</dbReference>
<dbReference type="InterPro" id="IPR012677">
    <property type="entry name" value="Nucleotide-bd_a/b_plait_sf"/>
</dbReference>
<evidence type="ECO:0000256" key="1">
    <source>
        <dbReference type="ARBA" id="ARBA00004123"/>
    </source>
</evidence>
<evidence type="ECO:0000256" key="6">
    <source>
        <dbReference type="SAM" id="Coils"/>
    </source>
</evidence>
<evidence type="ECO:0000259" key="8">
    <source>
        <dbReference type="PROSITE" id="PS50076"/>
    </source>
</evidence>
<feature type="coiled-coil region" evidence="6">
    <location>
        <begin position="83"/>
        <end position="157"/>
    </location>
</feature>
<dbReference type="PANTHER" id="PTHR44313:SF1">
    <property type="entry name" value="DNAJ HOMOLOG SUBFAMILY C MEMBER 17"/>
    <property type="match status" value="1"/>
</dbReference>
<feature type="compositionally biased region" description="Polar residues" evidence="7">
    <location>
        <begin position="303"/>
        <end position="313"/>
    </location>
</feature>
<accession>K5W277</accession>
<sequence>MSSEEEPNPYELLGIPLESTEQEIKTAYRQRSLKVHPDRNRGNPDAAKKFHELNQAYELLLDPLRRMALDAKMRLKEARKARYAQYDAKRKNLVDELEERERAFKKTKVEKEEKQKEMWRENERLMEEGRILREKKERELREKVEEAEMRAKAAQAELDPPSLGTLDTTVKVKYQLGARPDITTADHIRSLLSPFGAIESSEIVFSLKPAPPKKPKRGTALVPFKQISDAFGVVCASGRADRGLAGVEITWAEGKEPELIGWLKKMGKLGAVQPLSRQGSDIIMESRSQSQSQSQTEPVPQEATLSAPTSNGAFSTFPSSFPSSFPNLFERPTLGSNTPGLDYESITLMRLRQAERERLEREMREREAQDE</sequence>
<dbReference type="GO" id="GO:0000390">
    <property type="term" value="P:spliceosomal complex disassembly"/>
    <property type="evidence" value="ECO:0007669"/>
    <property type="project" value="TreeGrafter"/>
</dbReference>
<dbReference type="PRINTS" id="PR00625">
    <property type="entry name" value="JDOMAIN"/>
</dbReference>
<evidence type="ECO:0000313" key="9">
    <source>
        <dbReference type="EMBL" id="EKM57953.1"/>
    </source>
</evidence>
<dbReference type="SUPFAM" id="SSF46565">
    <property type="entry name" value="Chaperone J-domain"/>
    <property type="match status" value="1"/>
</dbReference>
<dbReference type="InterPro" id="IPR052094">
    <property type="entry name" value="Pre-mRNA-splicing_ERAD"/>
</dbReference>
<evidence type="ECO:0000256" key="3">
    <source>
        <dbReference type="ARBA" id="ARBA00022490"/>
    </source>
</evidence>
<reference evidence="9 10" key="1">
    <citation type="journal article" date="2012" name="BMC Genomics">
        <title>Comparative genomics of the white-rot fungi, Phanerochaete carnosa and P. chrysosporium, to elucidate the genetic basis of the distinct wood types they colonize.</title>
        <authorList>
            <person name="Suzuki H."/>
            <person name="MacDonald J."/>
            <person name="Syed K."/>
            <person name="Salamov A."/>
            <person name="Hori C."/>
            <person name="Aerts A."/>
            <person name="Henrissat B."/>
            <person name="Wiebenga A."/>
            <person name="vanKuyk P.A."/>
            <person name="Barry K."/>
            <person name="Lindquist E."/>
            <person name="LaButti K."/>
            <person name="Lapidus A."/>
            <person name="Lucas S."/>
            <person name="Coutinho P."/>
            <person name="Gong Y."/>
            <person name="Samejima M."/>
            <person name="Mahadevan R."/>
            <person name="Abou-Zaid M."/>
            <person name="de Vries R.P."/>
            <person name="Igarashi K."/>
            <person name="Yadav J.S."/>
            <person name="Grigoriev I.V."/>
            <person name="Master E.R."/>
        </authorList>
    </citation>
    <scope>NUCLEOTIDE SEQUENCE [LARGE SCALE GENOMIC DNA]</scope>
    <source>
        <strain evidence="9 10">HHB-10118-sp</strain>
    </source>
</reference>
<organism evidence="9 10">
    <name type="scientific">Phanerochaete carnosa (strain HHB-10118-sp)</name>
    <name type="common">White-rot fungus</name>
    <name type="synonym">Peniophora carnosa</name>
    <dbReference type="NCBI Taxonomy" id="650164"/>
    <lineage>
        <taxon>Eukaryota</taxon>
        <taxon>Fungi</taxon>
        <taxon>Dikarya</taxon>
        <taxon>Basidiomycota</taxon>
        <taxon>Agaricomycotina</taxon>
        <taxon>Agaricomycetes</taxon>
        <taxon>Polyporales</taxon>
        <taxon>Phanerochaetaceae</taxon>
        <taxon>Phanerochaete</taxon>
    </lineage>
</organism>
<dbReference type="AlphaFoldDB" id="K5W277"/>
<dbReference type="PROSITE" id="PS50076">
    <property type="entry name" value="DNAJ_2"/>
    <property type="match status" value="1"/>
</dbReference>
<evidence type="ECO:0000256" key="7">
    <source>
        <dbReference type="SAM" id="MobiDB-lite"/>
    </source>
</evidence>
<evidence type="ECO:0000256" key="5">
    <source>
        <dbReference type="ARBA" id="ARBA00023242"/>
    </source>
</evidence>
<feature type="region of interest" description="Disordered" evidence="7">
    <location>
        <begin position="285"/>
        <end position="318"/>
    </location>
</feature>
<dbReference type="InParanoid" id="K5W277"/>
<evidence type="ECO:0000313" key="10">
    <source>
        <dbReference type="Proteomes" id="UP000008370"/>
    </source>
</evidence>
<dbReference type="GO" id="GO:0005737">
    <property type="term" value="C:cytoplasm"/>
    <property type="evidence" value="ECO:0007669"/>
    <property type="project" value="UniProtKB-SubCell"/>
</dbReference>